<evidence type="ECO:0000313" key="8">
    <source>
        <dbReference type="Ensembl" id="ENSNBRP00000029932.1"/>
    </source>
</evidence>
<evidence type="ECO:0000259" key="7">
    <source>
        <dbReference type="PROSITE" id="PS50157"/>
    </source>
</evidence>
<dbReference type="InterPro" id="IPR036236">
    <property type="entry name" value="Znf_C2H2_sf"/>
</dbReference>
<keyword evidence="6" id="KW-0472">Membrane</keyword>
<evidence type="ECO:0000256" key="1">
    <source>
        <dbReference type="ARBA" id="ARBA00022723"/>
    </source>
</evidence>
<evidence type="ECO:0000256" key="5">
    <source>
        <dbReference type="PROSITE-ProRule" id="PRU00042"/>
    </source>
</evidence>
<dbReference type="GeneTree" id="ENSGT00940000156411"/>
<accession>A0A3Q4IEF0</accession>
<dbReference type="GO" id="GO:0045944">
    <property type="term" value="P:positive regulation of transcription by RNA polymerase II"/>
    <property type="evidence" value="ECO:0007669"/>
    <property type="project" value="TreeGrafter"/>
</dbReference>
<keyword evidence="4" id="KW-0862">Zinc</keyword>
<dbReference type="GO" id="GO:0008270">
    <property type="term" value="F:zinc ion binding"/>
    <property type="evidence" value="ECO:0007669"/>
    <property type="project" value="UniProtKB-KW"/>
</dbReference>
<evidence type="ECO:0000256" key="4">
    <source>
        <dbReference type="ARBA" id="ARBA00022833"/>
    </source>
</evidence>
<keyword evidence="9" id="KW-1185">Reference proteome</keyword>
<keyword evidence="6" id="KW-0812">Transmembrane</keyword>
<dbReference type="PANTHER" id="PTHR24403">
    <property type="entry name" value="ZINC FINGER PROTEIN"/>
    <property type="match status" value="1"/>
</dbReference>
<name>A0A3Q4IEF0_NEOBR</name>
<keyword evidence="6" id="KW-1133">Transmembrane helix</keyword>
<proteinExistence type="predicted"/>
<dbReference type="PROSITE" id="PS50157">
    <property type="entry name" value="ZINC_FINGER_C2H2_2"/>
    <property type="match status" value="1"/>
</dbReference>
<dbReference type="InterPro" id="IPR013087">
    <property type="entry name" value="Znf_C2H2_type"/>
</dbReference>
<reference evidence="8" key="1">
    <citation type="submission" date="2025-08" db="UniProtKB">
        <authorList>
            <consortium name="Ensembl"/>
        </authorList>
    </citation>
    <scope>IDENTIFICATION</scope>
</reference>
<reference evidence="8" key="2">
    <citation type="submission" date="2025-09" db="UniProtKB">
        <authorList>
            <consortium name="Ensembl"/>
        </authorList>
    </citation>
    <scope>IDENTIFICATION</scope>
</reference>
<dbReference type="SMART" id="SM00355">
    <property type="entry name" value="ZnF_C2H2"/>
    <property type="match status" value="5"/>
</dbReference>
<dbReference type="Proteomes" id="UP000261580">
    <property type="component" value="Unassembled WGS sequence"/>
</dbReference>
<evidence type="ECO:0000313" key="9">
    <source>
        <dbReference type="Proteomes" id="UP000261580"/>
    </source>
</evidence>
<dbReference type="AlphaFoldDB" id="A0A3Q4IEF0"/>
<protein>
    <recommendedName>
        <fullName evidence="7">C2H2-type domain-containing protein</fullName>
    </recommendedName>
</protein>
<dbReference type="Bgee" id="ENSNBRG00000022767">
    <property type="expression patterns" value="Expressed in mesonephros and 9 other cell types or tissues"/>
</dbReference>
<feature type="transmembrane region" description="Helical" evidence="6">
    <location>
        <begin position="365"/>
        <end position="388"/>
    </location>
</feature>
<evidence type="ECO:0000256" key="6">
    <source>
        <dbReference type="SAM" id="Phobius"/>
    </source>
</evidence>
<keyword evidence="1" id="KW-0479">Metal-binding</keyword>
<sequence>MAHSSIKSKVNVQLSKLPENSVLHCEFCNFSTGHLSSIRRHYLNRHGKKILRCKDCNFFTGLSFWFCSSTNRLWVLETLTGSLYLEPPDVRRQLNHYTMMAHSSIKSKVNVQLSKLPENSVLHCEFCNFSTGHLSSIRRHYLNRHGKKILRCKDCNFFTGLRKTLEMHMERGHSTCQSKPTHQKDLCCPFCLYQTKNKNNMIDHIVLHREERVVPIEVRRPKLSRCHQGIIFGSKKVFSLTDLENQEKMNAPPPPQYNVLEKCIIIWTLILSMQVMRNHELVGQVSLDQLEASVDNVPVTEEEHLSNMDQLDEDREDVEMEDFLCSSFTEQKRFTCEFCGRNLVNSSELKRHVMRSFQCCVELRILDFVILISYLTVCLHICVSFFFVHF</sequence>
<keyword evidence="2" id="KW-0677">Repeat</keyword>
<feature type="domain" description="C2H2-type" evidence="7">
    <location>
        <begin position="334"/>
        <end position="352"/>
    </location>
</feature>
<dbReference type="PANTHER" id="PTHR24403:SF58">
    <property type="entry name" value="ZINC FINGER PROTEIN 462"/>
    <property type="match status" value="1"/>
</dbReference>
<evidence type="ECO:0000256" key="3">
    <source>
        <dbReference type="ARBA" id="ARBA00022771"/>
    </source>
</evidence>
<dbReference type="GO" id="GO:0005634">
    <property type="term" value="C:nucleus"/>
    <property type="evidence" value="ECO:0007669"/>
    <property type="project" value="TreeGrafter"/>
</dbReference>
<dbReference type="Ensembl" id="ENSNBRT00000030695.1">
    <property type="protein sequence ID" value="ENSNBRP00000029932.1"/>
    <property type="gene ID" value="ENSNBRG00000022767.1"/>
</dbReference>
<organism evidence="8 9">
    <name type="scientific">Neolamprologus brichardi</name>
    <name type="common">Fairy cichlid</name>
    <name type="synonym">Lamprologus brichardi</name>
    <dbReference type="NCBI Taxonomy" id="32507"/>
    <lineage>
        <taxon>Eukaryota</taxon>
        <taxon>Metazoa</taxon>
        <taxon>Chordata</taxon>
        <taxon>Craniata</taxon>
        <taxon>Vertebrata</taxon>
        <taxon>Euteleostomi</taxon>
        <taxon>Actinopterygii</taxon>
        <taxon>Neopterygii</taxon>
        <taxon>Teleostei</taxon>
        <taxon>Neoteleostei</taxon>
        <taxon>Acanthomorphata</taxon>
        <taxon>Ovalentaria</taxon>
        <taxon>Cichlomorphae</taxon>
        <taxon>Cichliformes</taxon>
        <taxon>Cichlidae</taxon>
        <taxon>African cichlids</taxon>
        <taxon>Pseudocrenilabrinae</taxon>
        <taxon>Lamprologini</taxon>
        <taxon>Neolamprologus</taxon>
    </lineage>
</organism>
<dbReference type="SUPFAM" id="SSF57667">
    <property type="entry name" value="beta-beta-alpha zinc fingers"/>
    <property type="match status" value="1"/>
</dbReference>
<dbReference type="InterPro" id="IPR050688">
    <property type="entry name" value="Zinc_finger/UBP_domain"/>
</dbReference>
<evidence type="ECO:0000256" key="2">
    <source>
        <dbReference type="ARBA" id="ARBA00022737"/>
    </source>
</evidence>
<keyword evidence="3 5" id="KW-0863">Zinc-finger</keyword>
<dbReference type="Gene3D" id="3.30.160.60">
    <property type="entry name" value="Classic Zinc Finger"/>
    <property type="match status" value="1"/>
</dbReference>